<keyword evidence="3" id="KW-1185">Reference proteome</keyword>
<dbReference type="EMBL" id="JABXBU010000002">
    <property type="protein sequence ID" value="KAF8793729.1"/>
    <property type="molecule type" value="Genomic_DNA"/>
</dbReference>
<gene>
    <name evidence="2" type="ORF">HNY73_001774</name>
</gene>
<feature type="compositionally biased region" description="Low complexity" evidence="1">
    <location>
        <begin position="56"/>
        <end position="91"/>
    </location>
</feature>
<organism evidence="2 3">
    <name type="scientific">Argiope bruennichi</name>
    <name type="common">Wasp spider</name>
    <name type="synonym">Aranea bruennichi</name>
    <dbReference type="NCBI Taxonomy" id="94029"/>
    <lineage>
        <taxon>Eukaryota</taxon>
        <taxon>Metazoa</taxon>
        <taxon>Ecdysozoa</taxon>
        <taxon>Arthropoda</taxon>
        <taxon>Chelicerata</taxon>
        <taxon>Arachnida</taxon>
        <taxon>Araneae</taxon>
        <taxon>Araneomorphae</taxon>
        <taxon>Entelegynae</taxon>
        <taxon>Araneoidea</taxon>
        <taxon>Araneidae</taxon>
        <taxon>Argiope</taxon>
    </lineage>
</organism>
<reference evidence="2" key="1">
    <citation type="journal article" date="2020" name="bioRxiv">
        <title>Chromosome-level reference genome of the European wasp spider Argiope bruennichi: a resource for studies on range expansion and evolutionary adaptation.</title>
        <authorList>
            <person name="Sheffer M.M."/>
            <person name="Hoppe A."/>
            <person name="Krehenwinkel H."/>
            <person name="Uhl G."/>
            <person name="Kuss A.W."/>
            <person name="Jensen L."/>
            <person name="Jensen C."/>
            <person name="Gillespie R.G."/>
            <person name="Hoff K.J."/>
            <person name="Prost S."/>
        </authorList>
    </citation>
    <scope>NUCLEOTIDE SEQUENCE</scope>
</reference>
<evidence type="ECO:0000313" key="3">
    <source>
        <dbReference type="Proteomes" id="UP000807504"/>
    </source>
</evidence>
<evidence type="ECO:0000313" key="2">
    <source>
        <dbReference type="EMBL" id="KAF8793729.1"/>
    </source>
</evidence>
<feature type="region of interest" description="Disordered" evidence="1">
    <location>
        <begin position="1"/>
        <end position="215"/>
    </location>
</feature>
<sequence length="234" mass="26376">MFLLFLCIAPNTPPPPTKHPPPPTKPQPPHENPPPPPTTNPRTPRKPPKSQPTPTPTHTKTTNQHTPPHSTNHTPPSTHTTTHHTSQTPTTLRLRGPRHYRTVPTKHLTSQLRRQPRAHKSLPSFIRPTHHPARRPRVKSHWTPVRHHRRLRNSHHRPSSASTGATSWTPGRRPPPRTDQRHPEHIHASALQNPPPHMLSPPGASPPMTYPTTADGQSLRVSHTLVFSRAFFHS</sequence>
<feature type="compositionally biased region" description="Basic residues" evidence="1">
    <location>
        <begin position="128"/>
        <end position="158"/>
    </location>
</feature>
<protein>
    <submittedName>
        <fullName evidence="2">Uncharacterized protein</fullName>
    </submittedName>
</protein>
<name>A0A8T0FVP7_ARGBR</name>
<evidence type="ECO:0000256" key="1">
    <source>
        <dbReference type="SAM" id="MobiDB-lite"/>
    </source>
</evidence>
<accession>A0A8T0FVP7</accession>
<feature type="compositionally biased region" description="Pro residues" evidence="1">
    <location>
        <begin position="11"/>
        <end position="39"/>
    </location>
</feature>
<proteinExistence type="predicted"/>
<feature type="compositionally biased region" description="Pro residues" evidence="1">
    <location>
        <begin position="193"/>
        <end position="209"/>
    </location>
</feature>
<dbReference type="AlphaFoldDB" id="A0A8T0FVP7"/>
<comment type="caution">
    <text evidence="2">The sequence shown here is derived from an EMBL/GenBank/DDBJ whole genome shotgun (WGS) entry which is preliminary data.</text>
</comment>
<feature type="compositionally biased region" description="Basic and acidic residues" evidence="1">
    <location>
        <begin position="176"/>
        <end position="187"/>
    </location>
</feature>
<dbReference type="Proteomes" id="UP000807504">
    <property type="component" value="Unassembled WGS sequence"/>
</dbReference>
<reference evidence="2" key="2">
    <citation type="submission" date="2020-06" db="EMBL/GenBank/DDBJ databases">
        <authorList>
            <person name="Sheffer M."/>
        </authorList>
    </citation>
    <scope>NUCLEOTIDE SEQUENCE</scope>
</reference>